<dbReference type="Proteomes" id="UP000886653">
    <property type="component" value="Unassembled WGS sequence"/>
</dbReference>
<accession>A0A9P6NLH4</accession>
<sequence>MKIPTLEKDGANFAHWKECTAKALFERTGGSAYWTFGSPKRDSKWDMAVDCCVYQVISNIITDDMGGRTAQMMTFREISSKLYDPYMMSILEYTSENDCIADKLESEGVVWTRDGIVVLIYQFNTLTNVLRKQKVIPTSAKRDGSEANPIKIPDNATANVKRGKEQCLLDVAVLDISKQVALNT</sequence>
<name>A0A9P6NLH4_9BASI</name>
<gene>
    <name evidence="1" type="ORF">CROQUDRAFT_93472</name>
</gene>
<dbReference type="AlphaFoldDB" id="A0A9P6NLH4"/>
<proteinExistence type="predicted"/>
<organism evidence="1 2">
    <name type="scientific">Cronartium quercuum f. sp. fusiforme G11</name>
    <dbReference type="NCBI Taxonomy" id="708437"/>
    <lineage>
        <taxon>Eukaryota</taxon>
        <taxon>Fungi</taxon>
        <taxon>Dikarya</taxon>
        <taxon>Basidiomycota</taxon>
        <taxon>Pucciniomycotina</taxon>
        <taxon>Pucciniomycetes</taxon>
        <taxon>Pucciniales</taxon>
        <taxon>Coleosporiaceae</taxon>
        <taxon>Cronartium</taxon>
    </lineage>
</organism>
<keyword evidence="2" id="KW-1185">Reference proteome</keyword>
<evidence type="ECO:0000313" key="1">
    <source>
        <dbReference type="EMBL" id="KAG0145745.1"/>
    </source>
</evidence>
<protein>
    <submittedName>
        <fullName evidence="1">Uncharacterized protein</fullName>
    </submittedName>
</protein>
<reference evidence="1" key="1">
    <citation type="submission" date="2013-11" db="EMBL/GenBank/DDBJ databases">
        <title>Genome sequence of the fusiform rust pathogen reveals effectors for host alternation and coevolution with pine.</title>
        <authorList>
            <consortium name="DOE Joint Genome Institute"/>
            <person name="Smith K."/>
            <person name="Pendleton A."/>
            <person name="Kubisiak T."/>
            <person name="Anderson C."/>
            <person name="Salamov A."/>
            <person name="Aerts A."/>
            <person name="Riley R."/>
            <person name="Clum A."/>
            <person name="Lindquist E."/>
            <person name="Ence D."/>
            <person name="Campbell M."/>
            <person name="Kronenberg Z."/>
            <person name="Feau N."/>
            <person name="Dhillon B."/>
            <person name="Hamelin R."/>
            <person name="Burleigh J."/>
            <person name="Smith J."/>
            <person name="Yandell M."/>
            <person name="Nelson C."/>
            <person name="Grigoriev I."/>
            <person name="Davis J."/>
        </authorList>
    </citation>
    <scope>NUCLEOTIDE SEQUENCE</scope>
    <source>
        <strain evidence="1">G11</strain>
    </source>
</reference>
<comment type="caution">
    <text evidence="1">The sequence shown here is derived from an EMBL/GenBank/DDBJ whole genome shotgun (WGS) entry which is preliminary data.</text>
</comment>
<dbReference type="EMBL" id="MU167271">
    <property type="protein sequence ID" value="KAG0145745.1"/>
    <property type="molecule type" value="Genomic_DNA"/>
</dbReference>
<evidence type="ECO:0000313" key="2">
    <source>
        <dbReference type="Proteomes" id="UP000886653"/>
    </source>
</evidence>